<dbReference type="InterPro" id="IPR036869">
    <property type="entry name" value="J_dom_sf"/>
</dbReference>
<feature type="transmembrane region" description="Helical" evidence="2">
    <location>
        <begin position="164"/>
        <end position="182"/>
    </location>
</feature>
<dbReference type="Proteomes" id="UP001153620">
    <property type="component" value="Chromosome 2"/>
</dbReference>
<dbReference type="PANTHER" id="PTHR43908">
    <property type="entry name" value="AT29763P-RELATED"/>
    <property type="match status" value="1"/>
</dbReference>
<dbReference type="SUPFAM" id="SSF46565">
    <property type="entry name" value="Chaperone J-domain"/>
    <property type="match status" value="1"/>
</dbReference>
<evidence type="ECO:0000259" key="3">
    <source>
        <dbReference type="PROSITE" id="PS50076"/>
    </source>
</evidence>
<dbReference type="CDD" id="cd06257">
    <property type="entry name" value="DnaJ"/>
    <property type="match status" value="1"/>
</dbReference>
<proteinExistence type="predicted"/>
<keyword evidence="2" id="KW-0472">Membrane</keyword>
<evidence type="ECO:0000313" key="4">
    <source>
        <dbReference type="EMBL" id="CAG9802113.1"/>
    </source>
</evidence>
<dbReference type="Gene3D" id="1.10.287.110">
    <property type="entry name" value="DnaJ domain"/>
    <property type="match status" value="1"/>
</dbReference>
<organism evidence="4 5">
    <name type="scientific">Chironomus riparius</name>
    <dbReference type="NCBI Taxonomy" id="315576"/>
    <lineage>
        <taxon>Eukaryota</taxon>
        <taxon>Metazoa</taxon>
        <taxon>Ecdysozoa</taxon>
        <taxon>Arthropoda</taxon>
        <taxon>Hexapoda</taxon>
        <taxon>Insecta</taxon>
        <taxon>Pterygota</taxon>
        <taxon>Neoptera</taxon>
        <taxon>Endopterygota</taxon>
        <taxon>Diptera</taxon>
        <taxon>Nematocera</taxon>
        <taxon>Chironomoidea</taxon>
        <taxon>Chironomidae</taxon>
        <taxon>Chironominae</taxon>
        <taxon>Chironomus</taxon>
    </lineage>
</organism>
<protein>
    <recommendedName>
        <fullName evidence="3">J domain-containing protein</fullName>
    </recommendedName>
</protein>
<feature type="transmembrane region" description="Helical" evidence="2">
    <location>
        <begin position="135"/>
        <end position="152"/>
    </location>
</feature>
<dbReference type="GO" id="GO:0030544">
    <property type="term" value="F:Hsp70 protein binding"/>
    <property type="evidence" value="ECO:0007669"/>
    <property type="project" value="TreeGrafter"/>
</dbReference>
<dbReference type="PROSITE" id="PS50076">
    <property type="entry name" value="DNAJ_2"/>
    <property type="match status" value="1"/>
</dbReference>
<keyword evidence="2" id="KW-1133">Transmembrane helix</keyword>
<dbReference type="GO" id="GO:0005789">
    <property type="term" value="C:endoplasmic reticulum membrane"/>
    <property type="evidence" value="ECO:0007669"/>
    <property type="project" value="TreeGrafter"/>
</dbReference>
<reference evidence="4" key="2">
    <citation type="submission" date="2022-10" db="EMBL/GenBank/DDBJ databases">
        <authorList>
            <consortium name="ENA_rothamsted_submissions"/>
            <consortium name="culmorum"/>
            <person name="King R."/>
        </authorList>
    </citation>
    <scope>NUCLEOTIDE SEQUENCE</scope>
</reference>
<keyword evidence="5" id="KW-1185">Reference proteome</keyword>
<reference evidence="4" key="1">
    <citation type="submission" date="2022-01" db="EMBL/GenBank/DDBJ databases">
        <authorList>
            <person name="King R."/>
        </authorList>
    </citation>
    <scope>NUCLEOTIDE SEQUENCE</scope>
</reference>
<sequence length="219" mass="25384">MEYFSDLGIRKGATLSEIKNAFKKLALKFHPDKNSAKSAEEIFKRIYVAYIFLLSSASSNYDPKKEYSNQYQQPSNPKQEQSKSKQNQDQSNSKPQPSKTNQHPKRNFHIRIDFRYLIIIIAILVPTIIFRNEIIEIASILFRVIVVLYNIIKKIVFIAERVIPAVTITLFDIFIEFIKTIIKIIPTLFTIIKAILYIFVKIISTIIDITSIIIKSLRT</sequence>
<feature type="region of interest" description="Disordered" evidence="1">
    <location>
        <begin position="64"/>
        <end position="104"/>
    </location>
</feature>
<evidence type="ECO:0000256" key="2">
    <source>
        <dbReference type="SAM" id="Phobius"/>
    </source>
</evidence>
<dbReference type="InterPro" id="IPR051100">
    <property type="entry name" value="DnaJ_subfamily_B/C"/>
</dbReference>
<name>A0A9N9RP59_9DIPT</name>
<feature type="transmembrane region" description="Helical" evidence="2">
    <location>
        <begin position="112"/>
        <end position="129"/>
    </location>
</feature>
<accession>A0A9N9RP59</accession>
<feature type="domain" description="J" evidence="3">
    <location>
        <begin position="2"/>
        <end position="65"/>
    </location>
</feature>
<dbReference type="AlphaFoldDB" id="A0A9N9RP59"/>
<evidence type="ECO:0000313" key="5">
    <source>
        <dbReference type="Proteomes" id="UP001153620"/>
    </source>
</evidence>
<dbReference type="EMBL" id="OU895878">
    <property type="protein sequence ID" value="CAG9802113.1"/>
    <property type="molecule type" value="Genomic_DNA"/>
</dbReference>
<dbReference type="PRINTS" id="PR00625">
    <property type="entry name" value="JDOMAIN"/>
</dbReference>
<evidence type="ECO:0000256" key="1">
    <source>
        <dbReference type="SAM" id="MobiDB-lite"/>
    </source>
</evidence>
<dbReference type="Pfam" id="PF00226">
    <property type="entry name" value="DnaJ"/>
    <property type="match status" value="1"/>
</dbReference>
<dbReference type="SMART" id="SM00271">
    <property type="entry name" value="DnaJ"/>
    <property type="match status" value="1"/>
</dbReference>
<feature type="transmembrane region" description="Helical" evidence="2">
    <location>
        <begin position="194"/>
        <end position="214"/>
    </location>
</feature>
<dbReference type="GO" id="GO:0071218">
    <property type="term" value="P:cellular response to misfolded protein"/>
    <property type="evidence" value="ECO:0007669"/>
    <property type="project" value="TreeGrafter"/>
</dbReference>
<keyword evidence="2" id="KW-0812">Transmembrane</keyword>
<dbReference type="OrthoDB" id="376357at2759"/>
<gene>
    <name evidence="4" type="ORF">CHIRRI_LOCUS5028</name>
</gene>
<dbReference type="InterPro" id="IPR001623">
    <property type="entry name" value="DnaJ_domain"/>
</dbReference>
<feature type="compositionally biased region" description="Low complexity" evidence="1">
    <location>
        <begin position="72"/>
        <end position="99"/>
    </location>
</feature>
<dbReference type="PANTHER" id="PTHR43908:SF3">
    <property type="entry name" value="AT29763P-RELATED"/>
    <property type="match status" value="1"/>
</dbReference>